<dbReference type="Pfam" id="PF03481">
    <property type="entry name" value="Sua5_C"/>
    <property type="match status" value="1"/>
</dbReference>
<keyword evidence="8 13" id="KW-0548">Nucleotidyltransferase</keyword>
<dbReference type="InterPro" id="IPR010923">
    <property type="entry name" value="T(6)A37_SUA5"/>
</dbReference>
<keyword evidence="7 13" id="KW-0819">tRNA processing</keyword>
<evidence type="ECO:0000256" key="3">
    <source>
        <dbReference type="ARBA" id="ARBA00012584"/>
    </source>
</evidence>
<evidence type="ECO:0000256" key="14">
    <source>
        <dbReference type="PIRSR" id="PIRSR004930-1"/>
    </source>
</evidence>
<dbReference type="GO" id="GO:0000049">
    <property type="term" value="F:tRNA binding"/>
    <property type="evidence" value="ECO:0007669"/>
    <property type="project" value="TreeGrafter"/>
</dbReference>
<accession>A0A9D1ENI6</accession>
<evidence type="ECO:0000256" key="10">
    <source>
        <dbReference type="ARBA" id="ARBA00022840"/>
    </source>
</evidence>
<dbReference type="InterPro" id="IPR006070">
    <property type="entry name" value="Sua5-like_dom"/>
</dbReference>
<name>A0A9D1ENI6_9FIRM</name>
<evidence type="ECO:0000256" key="1">
    <source>
        <dbReference type="ARBA" id="ARBA00004496"/>
    </source>
</evidence>
<dbReference type="SUPFAM" id="SSF55821">
    <property type="entry name" value="YrdC/RibB"/>
    <property type="match status" value="1"/>
</dbReference>
<dbReference type="Gene3D" id="3.90.870.10">
    <property type="entry name" value="DHBP synthase"/>
    <property type="match status" value="1"/>
</dbReference>
<feature type="binding site" evidence="14">
    <location>
        <position position="178"/>
    </location>
    <ligand>
        <name>L-threonine</name>
        <dbReference type="ChEBI" id="CHEBI:57926"/>
    </ligand>
</feature>
<gene>
    <name evidence="16" type="ORF">IAD01_03600</name>
</gene>
<feature type="binding site" evidence="14">
    <location>
        <position position="32"/>
    </location>
    <ligand>
        <name>L-threonine</name>
        <dbReference type="ChEBI" id="CHEBI:57926"/>
    </ligand>
</feature>
<dbReference type="InterPro" id="IPR005145">
    <property type="entry name" value="Sua5_C"/>
</dbReference>
<evidence type="ECO:0000256" key="12">
    <source>
        <dbReference type="ARBA" id="ARBA00048366"/>
    </source>
</evidence>
<feature type="binding site" evidence="14">
    <location>
        <position position="140"/>
    </location>
    <ligand>
        <name>ATP</name>
        <dbReference type="ChEBI" id="CHEBI:30616"/>
    </ligand>
</feature>
<evidence type="ECO:0000256" key="9">
    <source>
        <dbReference type="ARBA" id="ARBA00022741"/>
    </source>
</evidence>
<dbReference type="GO" id="GO:0008033">
    <property type="term" value="P:tRNA processing"/>
    <property type="evidence" value="ECO:0007669"/>
    <property type="project" value="UniProtKB-KW"/>
</dbReference>
<dbReference type="AlphaFoldDB" id="A0A9D1ENI6"/>
<dbReference type="InterPro" id="IPR038385">
    <property type="entry name" value="Sua5/YwlC_C"/>
</dbReference>
<dbReference type="GO" id="GO:0003725">
    <property type="term" value="F:double-stranded RNA binding"/>
    <property type="evidence" value="ECO:0007669"/>
    <property type="project" value="UniProtKB-UniRule"/>
</dbReference>
<sequence>MNTLLLGCSDNDLKTAADLLRQGEVVAIPTETVYGLAANAYDDTAVRKVFAAKGRPCDNPLIVHISSLEMIKDIAADFPDIAKRCADEFWPGPLTMILPKTDKIPLVTSGGLDTVGIRFPSNAVANKIISLCGFPLAAPSANLSGSPSPTNAERVMQDMNTRISAVVDGGESDVGVESTVISFDGDGIRILRPGEISYEMLKTVSDKVSIDEGVTSKLPENAKVRSPGMKYKHYAPAANVILIDADTEDFKKYVQSHKCDGCYCLIFDESDAVDGVPYLTYGITSEEQAHYLFERLRQFDELGAKTVYARCPSQTGVGLAVYNRILRSAGFNLITLRKNS</sequence>
<feature type="binding site" evidence="14">
    <location>
        <position position="118"/>
    </location>
    <ligand>
        <name>ATP</name>
        <dbReference type="ChEBI" id="CHEBI:30616"/>
    </ligand>
</feature>
<comment type="catalytic activity">
    <reaction evidence="12 13">
        <text>L-threonine + hydrogencarbonate + ATP = L-threonylcarbamoyladenylate + diphosphate + H2O</text>
        <dbReference type="Rhea" id="RHEA:36407"/>
        <dbReference type="ChEBI" id="CHEBI:15377"/>
        <dbReference type="ChEBI" id="CHEBI:17544"/>
        <dbReference type="ChEBI" id="CHEBI:30616"/>
        <dbReference type="ChEBI" id="CHEBI:33019"/>
        <dbReference type="ChEBI" id="CHEBI:57926"/>
        <dbReference type="ChEBI" id="CHEBI:73682"/>
        <dbReference type="EC" id="2.7.7.87"/>
    </reaction>
</comment>
<evidence type="ECO:0000259" key="15">
    <source>
        <dbReference type="PROSITE" id="PS51163"/>
    </source>
</evidence>
<dbReference type="NCBIfam" id="TIGR00057">
    <property type="entry name" value="L-threonylcarbamoyladenylate synthase"/>
    <property type="match status" value="1"/>
</dbReference>
<feature type="binding site" evidence="14">
    <location>
        <position position="64"/>
    </location>
    <ligand>
        <name>L-threonine</name>
        <dbReference type="ChEBI" id="CHEBI:57926"/>
    </ligand>
</feature>
<feature type="binding site" evidence="14">
    <location>
        <position position="192"/>
    </location>
    <ligand>
        <name>ATP</name>
        <dbReference type="ChEBI" id="CHEBI:30616"/>
    </ligand>
</feature>
<evidence type="ECO:0000256" key="4">
    <source>
        <dbReference type="ARBA" id="ARBA00015492"/>
    </source>
</evidence>
<evidence type="ECO:0000256" key="2">
    <source>
        <dbReference type="ARBA" id="ARBA00007663"/>
    </source>
</evidence>
<dbReference type="PROSITE" id="PS51163">
    <property type="entry name" value="YRDC"/>
    <property type="match status" value="1"/>
</dbReference>
<feature type="binding site" evidence="14">
    <location>
        <position position="59"/>
    </location>
    <ligand>
        <name>ATP</name>
        <dbReference type="ChEBI" id="CHEBI:30616"/>
    </ligand>
</feature>
<dbReference type="GO" id="GO:0005737">
    <property type="term" value="C:cytoplasm"/>
    <property type="evidence" value="ECO:0007669"/>
    <property type="project" value="UniProtKB-SubCell"/>
</dbReference>
<feature type="binding site" evidence="14">
    <location>
        <position position="148"/>
    </location>
    <ligand>
        <name>ATP</name>
        <dbReference type="ChEBI" id="CHEBI:30616"/>
    </ligand>
</feature>
<dbReference type="PANTHER" id="PTHR17490:SF16">
    <property type="entry name" value="THREONYLCARBAMOYL-AMP SYNTHASE"/>
    <property type="match status" value="1"/>
</dbReference>
<evidence type="ECO:0000313" key="16">
    <source>
        <dbReference type="EMBL" id="HIS24469.1"/>
    </source>
</evidence>
<dbReference type="InterPro" id="IPR050156">
    <property type="entry name" value="TC-AMP_synthase_SUA5"/>
</dbReference>
<dbReference type="GO" id="GO:0006450">
    <property type="term" value="P:regulation of translational fidelity"/>
    <property type="evidence" value="ECO:0007669"/>
    <property type="project" value="TreeGrafter"/>
</dbReference>
<dbReference type="GO" id="GO:0061710">
    <property type="term" value="F:L-threonylcarbamoyladenylate synthase"/>
    <property type="evidence" value="ECO:0007669"/>
    <property type="project" value="UniProtKB-EC"/>
</dbReference>
<reference evidence="16" key="1">
    <citation type="submission" date="2020-10" db="EMBL/GenBank/DDBJ databases">
        <authorList>
            <person name="Gilroy R."/>
        </authorList>
    </citation>
    <scope>NUCLEOTIDE SEQUENCE</scope>
    <source>
        <strain evidence="16">CHK157-1446</strain>
    </source>
</reference>
<comment type="function">
    <text evidence="13">Required for the formation of a threonylcarbamoyl group on adenosine at position 37 (t(6)A37) in tRNAs that read codons beginning with adenine.</text>
</comment>
<evidence type="ECO:0000256" key="5">
    <source>
        <dbReference type="ARBA" id="ARBA00022490"/>
    </source>
</evidence>
<evidence type="ECO:0000256" key="13">
    <source>
        <dbReference type="PIRNR" id="PIRNR004930"/>
    </source>
</evidence>
<dbReference type="InterPro" id="IPR017945">
    <property type="entry name" value="DHBP_synth_RibB-like_a/b_dom"/>
</dbReference>
<feature type="binding site" evidence="14">
    <location>
        <position position="234"/>
    </location>
    <ligand>
        <name>ATP</name>
        <dbReference type="ChEBI" id="CHEBI:30616"/>
    </ligand>
</feature>
<evidence type="ECO:0000256" key="7">
    <source>
        <dbReference type="ARBA" id="ARBA00022694"/>
    </source>
</evidence>
<dbReference type="Gene3D" id="3.40.50.11030">
    <property type="entry name" value="Threonylcarbamoyl-AMP synthase, C-terminal domain"/>
    <property type="match status" value="1"/>
</dbReference>
<evidence type="ECO:0000256" key="11">
    <source>
        <dbReference type="ARBA" id="ARBA00029774"/>
    </source>
</evidence>
<proteinExistence type="inferred from homology"/>
<dbReference type="GO" id="GO:0005524">
    <property type="term" value="F:ATP binding"/>
    <property type="evidence" value="ECO:0007669"/>
    <property type="project" value="UniProtKB-UniRule"/>
</dbReference>
<dbReference type="EMBL" id="DVIR01000034">
    <property type="protein sequence ID" value="HIS24469.1"/>
    <property type="molecule type" value="Genomic_DNA"/>
</dbReference>
<dbReference type="PIRSF" id="PIRSF004930">
    <property type="entry name" value="Tln_factor_SUA5"/>
    <property type="match status" value="1"/>
</dbReference>
<dbReference type="FunFam" id="3.90.870.10:FF:000009">
    <property type="entry name" value="Threonylcarbamoyl-AMP synthase, putative"/>
    <property type="match status" value="1"/>
</dbReference>
<keyword evidence="5 13" id="KW-0963">Cytoplasm</keyword>
<feature type="binding site" evidence="14">
    <location>
        <position position="55"/>
    </location>
    <ligand>
        <name>ATP</name>
        <dbReference type="ChEBI" id="CHEBI:30616"/>
    </ligand>
</feature>
<evidence type="ECO:0000256" key="8">
    <source>
        <dbReference type="ARBA" id="ARBA00022695"/>
    </source>
</evidence>
<comment type="similarity">
    <text evidence="2 13">Belongs to the SUA5 family.</text>
</comment>
<comment type="subcellular location">
    <subcellularLocation>
        <location evidence="1 13">Cytoplasm</location>
    </subcellularLocation>
</comment>
<protein>
    <recommendedName>
        <fullName evidence="4 13">Threonylcarbamoyl-AMP synthase</fullName>
        <shortName evidence="13">TC-AMP synthase</shortName>
        <ecNumber evidence="3 13">2.7.7.87</ecNumber>
    </recommendedName>
    <alternativeName>
        <fullName evidence="11 13">L-threonylcarbamoyladenylate synthase</fullName>
    </alternativeName>
</protein>
<dbReference type="EC" id="2.7.7.87" evidence="3 13"/>
<feature type="binding site" evidence="14">
    <location>
        <position position="114"/>
    </location>
    <ligand>
        <name>ATP</name>
        <dbReference type="ChEBI" id="CHEBI:30616"/>
    </ligand>
</feature>
<reference evidence="16" key="2">
    <citation type="journal article" date="2021" name="PeerJ">
        <title>Extensive microbial diversity within the chicken gut microbiome revealed by metagenomics and culture.</title>
        <authorList>
            <person name="Gilroy R."/>
            <person name="Ravi A."/>
            <person name="Getino M."/>
            <person name="Pursley I."/>
            <person name="Horton D.L."/>
            <person name="Alikhan N.F."/>
            <person name="Baker D."/>
            <person name="Gharbi K."/>
            <person name="Hall N."/>
            <person name="Watson M."/>
            <person name="Adriaenssens E.M."/>
            <person name="Foster-Nyarko E."/>
            <person name="Jarju S."/>
            <person name="Secka A."/>
            <person name="Antonio M."/>
            <person name="Oren A."/>
            <person name="Chaudhuri R.R."/>
            <person name="La Ragione R."/>
            <person name="Hildebrand F."/>
            <person name="Pallen M.J."/>
        </authorList>
    </citation>
    <scope>NUCLEOTIDE SEQUENCE</scope>
    <source>
        <strain evidence="16">CHK157-1446</strain>
    </source>
</reference>
<keyword evidence="6 13" id="KW-0808">Transferase</keyword>
<evidence type="ECO:0000256" key="6">
    <source>
        <dbReference type="ARBA" id="ARBA00022679"/>
    </source>
</evidence>
<dbReference type="PANTHER" id="PTHR17490">
    <property type="entry name" value="SUA5"/>
    <property type="match status" value="1"/>
</dbReference>
<keyword evidence="10 13" id="KW-0067">ATP-binding</keyword>
<organism evidence="16 17">
    <name type="scientific">Candidatus Faeciplasma gallinarum</name>
    <dbReference type="NCBI Taxonomy" id="2840799"/>
    <lineage>
        <taxon>Bacteria</taxon>
        <taxon>Bacillati</taxon>
        <taxon>Bacillota</taxon>
        <taxon>Clostridia</taxon>
        <taxon>Eubacteriales</taxon>
        <taxon>Oscillospiraceae</taxon>
        <taxon>Oscillospiraceae incertae sedis</taxon>
        <taxon>Candidatus Faeciplasma</taxon>
    </lineage>
</organism>
<keyword evidence="9 13" id="KW-0547">Nucleotide-binding</keyword>
<dbReference type="Pfam" id="PF01300">
    <property type="entry name" value="Sua5_yciO_yrdC"/>
    <property type="match status" value="1"/>
</dbReference>
<dbReference type="Proteomes" id="UP000823982">
    <property type="component" value="Unassembled WGS sequence"/>
</dbReference>
<evidence type="ECO:0000313" key="17">
    <source>
        <dbReference type="Proteomes" id="UP000823982"/>
    </source>
</evidence>
<feature type="binding site" evidence="14">
    <location>
        <position position="138"/>
    </location>
    <ligand>
        <name>L-threonine</name>
        <dbReference type="ChEBI" id="CHEBI:57926"/>
    </ligand>
</feature>
<comment type="caution">
    <text evidence="16">The sequence shown here is derived from an EMBL/GenBank/DDBJ whole genome shotgun (WGS) entry which is preliminary data.</text>
</comment>
<feature type="domain" description="YrdC-like" evidence="15">
    <location>
        <begin position="10"/>
        <end position="196"/>
    </location>
</feature>